<dbReference type="AlphaFoldDB" id="A0A919KL60"/>
<reference evidence="2" key="2">
    <citation type="submission" date="2020-09" db="EMBL/GenBank/DDBJ databases">
        <authorList>
            <person name="Sun Q."/>
            <person name="Ohkuma M."/>
        </authorList>
    </citation>
    <scope>NUCLEOTIDE SEQUENCE</scope>
    <source>
        <strain evidence="2">JCM 4646</strain>
    </source>
</reference>
<feature type="transmembrane region" description="Helical" evidence="1">
    <location>
        <begin position="117"/>
        <end position="138"/>
    </location>
</feature>
<evidence type="ECO:0000256" key="1">
    <source>
        <dbReference type="SAM" id="Phobius"/>
    </source>
</evidence>
<keyword evidence="3" id="KW-1185">Reference proteome</keyword>
<accession>A0A919KL60</accession>
<organism evidence="2 3">
    <name type="scientific">Kitasatospora indigofera</name>
    <dbReference type="NCBI Taxonomy" id="67307"/>
    <lineage>
        <taxon>Bacteria</taxon>
        <taxon>Bacillati</taxon>
        <taxon>Actinomycetota</taxon>
        <taxon>Actinomycetes</taxon>
        <taxon>Kitasatosporales</taxon>
        <taxon>Streptomycetaceae</taxon>
        <taxon>Kitasatospora</taxon>
    </lineage>
</organism>
<keyword evidence="1" id="KW-1133">Transmembrane helix</keyword>
<comment type="caution">
    <text evidence="2">The sequence shown here is derived from an EMBL/GenBank/DDBJ whole genome shotgun (WGS) entry which is preliminary data.</text>
</comment>
<proteinExistence type="predicted"/>
<dbReference type="EMBL" id="BNBO01000003">
    <property type="protein sequence ID" value="GHH61559.1"/>
    <property type="molecule type" value="Genomic_DNA"/>
</dbReference>
<protein>
    <submittedName>
        <fullName evidence="2">Uncharacterized protein</fullName>
    </submittedName>
</protein>
<dbReference type="Proteomes" id="UP000617734">
    <property type="component" value="Unassembled WGS sequence"/>
</dbReference>
<evidence type="ECO:0000313" key="3">
    <source>
        <dbReference type="Proteomes" id="UP000617734"/>
    </source>
</evidence>
<keyword evidence="1" id="KW-0812">Transmembrane</keyword>
<sequence>MWADRPGPKVARLIVNSAGGAVVFVLLLWLFALTPVLCWARLARTRLVGAATGVVLAGLAAALLALDHGLLFSRAAVEAHAGYPVAAAAVITAGALAERRLRGPRPGSAPGRRAAAVAAALAAHTLAAAVGVTAWTMFLGDPYYPGLAELPLPPGLRIASDSGTSPGCALGGCSRTLALAAPAGQSPAEAAERLRAGLADEGWTPGPGGCLQHPHGWLLDDRRVQVWISPGETVVQVELVGADLYH</sequence>
<keyword evidence="1" id="KW-0472">Membrane</keyword>
<evidence type="ECO:0000313" key="2">
    <source>
        <dbReference type="EMBL" id="GHH61559.1"/>
    </source>
</evidence>
<feature type="transmembrane region" description="Helical" evidence="1">
    <location>
        <begin position="47"/>
        <end position="66"/>
    </location>
</feature>
<reference evidence="2" key="1">
    <citation type="journal article" date="2014" name="Int. J. Syst. Evol. Microbiol.">
        <title>Complete genome sequence of Corynebacterium casei LMG S-19264T (=DSM 44701T), isolated from a smear-ripened cheese.</title>
        <authorList>
            <consortium name="US DOE Joint Genome Institute (JGI-PGF)"/>
            <person name="Walter F."/>
            <person name="Albersmeier A."/>
            <person name="Kalinowski J."/>
            <person name="Ruckert C."/>
        </authorList>
    </citation>
    <scope>NUCLEOTIDE SEQUENCE</scope>
    <source>
        <strain evidence="2">JCM 4646</strain>
    </source>
</reference>
<feature type="transmembrane region" description="Helical" evidence="1">
    <location>
        <begin position="81"/>
        <end position="97"/>
    </location>
</feature>
<feature type="transmembrane region" description="Helical" evidence="1">
    <location>
        <begin position="20"/>
        <end position="40"/>
    </location>
</feature>
<name>A0A919KL60_9ACTN</name>
<gene>
    <name evidence="2" type="ORF">GCM10018781_08100</name>
</gene>